<proteinExistence type="predicted"/>
<keyword evidence="2" id="KW-1185">Reference proteome</keyword>
<name>A0AAV7HW79_COTGL</name>
<organism evidence="1 2">
    <name type="scientific">Cotesia glomerata</name>
    <name type="common">Lepidopteran parasitic wasp</name>
    <name type="synonym">Apanteles glomeratus</name>
    <dbReference type="NCBI Taxonomy" id="32391"/>
    <lineage>
        <taxon>Eukaryota</taxon>
        <taxon>Metazoa</taxon>
        <taxon>Ecdysozoa</taxon>
        <taxon>Arthropoda</taxon>
        <taxon>Hexapoda</taxon>
        <taxon>Insecta</taxon>
        <taxon>Pterygota</taxon>
        <taxon>Neoptera</taxon>
        <taxon>Endopterygota</taxon>
        <taxon>Hymenoptera</taxon>
        <taxon>Apocrita</taxon>
        <taxon>Ichneumonoidea</taxon>
        <taxon>Braconidae</taxon>
        <taxon>Microgastrinae</taxon>
        <taxon>Cotesia</taxon>
    </lineage>
</organism>
<accession>A0AAV7HW79</accession>
<dbReference type="EMBL" id="JAHXZJ010002646">
    <property type="protein sequence ID" value="KAH0537529.1"/>
    <property type="molecule type" value="Genomic_DNA"/>
</dbReference>
<evidence type="ECO:0000313" key="2">
    <source>
        <dbReference type="Proteomes" id="UP000826195"/>
    </source>
</evidence>
<protein>
    <submittedName>
        <fullName evidence="1">Uncharacterized protein</fullName>
    </submittedName>
</protein>
<comment type="caution">
    <text evidence="1">The sequence shown here is derived from an EMBL/GenBank/DDBJ whole genome shotgun (WGS) entry which is preliminary data.</text>
</comment>
<gene>
    <name evidence="1" type="ORF">KQX54_000572</name>
</gene>
<dbReference type="AlphaFoldDB" id="A0AAV7HW79"/>
<sequence>MNWIKLCYKEKKFKENLTVKYSLIKLSQKKFVQPAEKGKKINQKDPQKEAQRVNSYRTMDYLQKNKPHWRFNLPFTQEYNEESQKQIT</sequence>
<dbReference type="Proteomes" id="UP000826195">
    <property type="component" value="Unassembled WGS sequence"/>
</dbReference>
<evidence type="ECO:0000313" key="1">
    <source>
        <dbReference type="EMBL" id="KAH0537529.1"/>
    </source>
</evidence>
<reference evidence="1 2" key="1">
    <citation type="journal article" date="2021" name="J. Hered.">
        <title>A chromosome-level genome assembly of the parasitoid wasp, Cotesia glomerata (Hymenoptera: Braconidae).</title>
        <authorList>
            <person name="Pinto B.J."/>
            <person name="Weis J.J."/>
            <person name="Gamble T."/>
            <person name="Ode P.J."/>
            <person name="Paul R."/>
            <person name="Zaspel J.M."/>
        </authorList>
    </citation>
    <scope>NUCLEOTIDE SEQUENCE [LARGE SCALE GENOMIC DNA]</scope>
    <source>
        <strain evidence="1">CgM1</strain>
    </source>
</reference>